<feature type="transmembrane region" description="Helical" evidence="1">
    <location>
        <begin position="7"/>
        <end position="28"/>
    </location>
</feature>
<name>Q2LQP5_SYNAS</name>
<dbReference type="OrthoDB" id="274512at2"/>
<dbReference type="eggNOG" id="ENOG5032YN2">
    <property type="taxonomic scope" value="Bacteria"/>
</dbReference>
<dbReference type="RefSeq" id="WP_011416024.1">
    <property type="nucleotide sequence ID" value="NC_007759.1"/>
</dbReference>
<organism evidence="2 3">
    <name type="scientific">Syntrophus aciditrophicus (strain SB)</name>
    <dbReference type="NCBI Taxonomy" id="56780"/>
    <lineage>
        <taxon>Bacteria</taxon>
        <taxon>Pseudomonadati</taxon>
        <taxon>Thermodesulfobacteriota</taxon>
        <taxon>Syntrophia</taxon>
        <taxon>Syntrophales</taxon>
        <taxon>Syntrophaceae</taxon>
        <taxon>Syntrophus</taxon>
    </lineage>
</organism>
<evidence type="ECO:0000256" key="1">
    <source>
        <dbReference type="SAM" id="Phobius"/>
    </source>
</evidence>
<evidence type="ECO:0000313" key="3">
    <source>
        <dbReference type="Proteomes" id="UP000001933"/>
    </source>
</evidence>
<gene>
    <name evidence="2" type="ORF">SYN_02206</name>
</gene>
<dbReference type="Proteomes" id="UP000001933">
    <property type="component" value="Chromosome"/>
</dbReference>
<dbReference type="EMBL" id="CP000252">
    <property type="protein sequence ID" value="ABC75989.1"/>
    <property type="molecule type" value="Genomic_DNA"/>
</dbReference>
<keyword evidence="3" id="KW-1185">Reference proteome</keyword>
<reference evidence="2 3" key="1">
    <citation type="journal article" date="2007" name="Proc. Natl. Acad. Sci. U.S.A.">
        <title>The genome of Syntrophus aciditrophicus: life at the thermodynamic limit of microbial growth.</title>
        <authorList>
            <person name="McInerney M.J."/>
            <person name="Rohlin L."/>
            <person name="Mouttaki H."/>
            <person name="Kim U."/>
            <person name="Krupp R.S."/>
            <person name="Rios-Hernandez L."/>
            <person name="Sieber J."/>
            <person name="Struchtemeyer C.G."/>
            <person name="Bhattacharyya A."/>
            <person name="Campbell J.W."/>
            <person name="Gunsalus R.P."/>
        </authorList>
    </citation>
    <scope>NUCLEOTIDE SEQUENCE [LARGE SCALE GENOMIC DNA]</scope>
    <source>
        <strain evidence="2 3">SB</strain>
    </source>
</reference>
<keyword evidence="1" id="KW-0472">Membrane</keyword>
<sequence>MKALGLFFKYCWVLPVSCIGILLIPLVIFSGGAASITGGVIEIEGGILPFLLSRRRPNSTIEALTLGHVIIGRNHESLKRCRIHEQVHVRQYERWGPLFPPLYLLAGAVARLRGRDPYRDNRFEREALHAEGAGKIA</sequence>
<keyword evidence="1" id="KW-1133">Transmembrane helix</keyword>
<protein>
    <submittedName>
        <fullName evidence="2">Hypothetical membrane protein</fullName>
    </submittedName>
</protein>
<dbReference type="HOGENOM" id="CLU_122371_0_0_7"/>
<accession>Q2LQP5</accession>
<proteinExistence type="predicted"/>
<dbReference type="InParanoid" id="Q2LQP5"/>
<dbReference type="AlphaFoldDB" id="Q2LQP5"/>
<dbReference type="KEGG" id="sat:SYN_02206"/>
<dbReference type="STRING" id="56780.SYN_02206"/>
<evidence type="ECO:0000313" key="2">
    <source>
        <dbReference type="EMBL" id="ABC75989.1"/>
    </source>
</evidence>
<keyword evidence="1" id="KW-0812">Transmembrane</keyword>